<evidence type="ECO:0000313" key="2">
    <source>
        <dbReference type="EMBL" id="KAL2720075.1"/>
    </source>
</evidence>
<reference evidence="2 3" key="1">
    <citation type="journal article" date="2024" name="Ann. Entomol. Soc. Am.">
        <title>Genomic analyses of the southern and eastern yellowjacket wasps (Hymenoptera: Vespidae) reveal evolutionary signatures of social life.</title>
        <authorList>
            <person name="Catto M.A."/>
            <person name="Caine P.B."/>
            <person name="Orr S.E."/>
            <person name="Hunt B.G."/>
            <person name="Goodisman M.A.D."/>
        </authorList>
    </citation>
    <scope>NUCLEOTIDE SEQUENCE [LARGE SCALE GENOMIC DNA]</scope>
    <source>
        <strain evidence="2">233</strain>
        <tissue evidence="2">Head and thorax</tissue>
    </source>
</reference>
<keyword evidence="1" id="KW-0472">Membrane</keyword>
<evidence type="ECO:0000256" key="1">
    <source>
        <dbReference type="SAM" id="Phobius"/>
    </source>
</evidence>
<proteinExistence type="predicted"/>
<organism evidence="2 3">
    <name type="scientific">Vespula squamosa</name>
    <name type="common">Southern yellow jacket</name>
    <name type="synonym">Wasp</name>
    <dbReference type="NCBI Taxonomy" id="30214"/>
    <lineage>
        <taxon>Eukaryota</taxon>
        <taxon>Metazoa</taxon>
        <taxon>Ecdysozoa</taxon>
        <taxon>Arthropoda</taxon>
        <taxon>Hexapoda</taxon>
        <taxon>Insecta</taxon>
        <taxon>Pterygota</taxon>
        <taxon>Neoptera</taxon>
        <taxon>Endopterygota</taxon>
        <taxon>Hymenoptera</taxon>
        <taxon>Apocrita</taxon>
        <taxon>Aculeata</taxon>
        <taxon>Vespoidea</taxon>
        <taxon>Vespidae</taxon>
        <taxon>Vespinae</taxon>
        <taxon>Vespula</taxon>
    </lineage>
</organism>
<feature type="transmembrane region" description="Helical" evidence="1">
    <location>
        <begin position="52"/>
        <end position="77"/>
    </location>
</feature>
<dbReference type="EMBL" id="JAUDFV010000147">
    <property type="protein sequence ID" value="KAL2720075.1"/>
    <property type="molecule type" value="Genomic_DNA"/>
</dbReference>
<evidence type="ECO:0000313" key="3">
    <source>
        <dbReference type="Proteomes" id="UP001607302"/>
    </source>
</evidence>
<dbReference type="AlphaFoldDB" id="A0ABD2AHS4"/>
<name>A0ABD2AHS4_VESSQ</name>
<accession>A0ABD2AHS4</accession>
<sequence>MITLYSFFILDNKGKCKFLLINSQPLNLIAVYVTSCSICSCIILIYNLLNYHFVTIFILFTFCKSIEIRIISVVVILHKLIPEIKEIKVD</sequence>
<comment type="caution">
    <text evidence="2">The sequence shown here is derived from an EMBL/GenBank/DDBJ whole genome shotgun (WGS) entry which is preliminary data.</text>
</comment>
<keyword evidence="1" id="KW-0812">Transmembrane</keyword>
<keyword evidence="3" id="KW-1185">Reference proteome</keyword>
<dbReference type="Proteomes" id="UP001607302">
    <property type="component" value="Unassembled WGS sequence"/>
</dbReference>
<gene>
    <name evidence="2" type="ORF">V1478_010341</name>
</gene>
<keyword evidence="1" id="KW-1133">Transmembrane helix</keyword>
<feature type="transmembrane region" description="Helical" evidence="1">
    <location>
        <begin position="26"/>
        <end position="46"/>
    </location>
</feature>
<protein>
    <submittedName>
        <fullName evidence="2">Uncharacterized protein</fullName>
    </submittedName>
</protein>